<evidence type="ECO:0000256" key="2">
    <source>
        <dbReference type="SAM" id="MobiDB-lite"/>
    </source>
</evidence>
<gene>
    <name evidence="3" type="primary">LOC108041147</name>
</gene>
<dbReference type="RefSeq" id="XP_016974453.2">
    <property type="nucleotide sequence ID" value="XM_017118964.2"/>
</dbReference>
<feature type="compositionally biased region" description="Basic and acidic residues" evidence="2">
    <location>
        <begin position="219"/>
        <end position="231"/>
    </location>
</feature>
<dbReference type="AlphaFoldDB" id="A0A6P4EHG5"/>
<organism evidence="3">
    <name type="scientific">Drosophila rhopaloa</name>
    <name type="common">Fruit fly</name>
    <dbReference type="NCBI Taxonomy" id="1041015"/>
    <lineage>
        <taxon>Eukaryota</taxon>
        <taxon>Metazoa</taxon>
        <taxon>Ecdysozoa</taxon>
        <taxon>Arthropoda</taxon>
        <taxon>Hexapoda</taxon>
        <taxon>Insecta</taxon>
        <taxon>Pterygota</taxon>
        <taxon>Neoptera</taxon>
        <taxon>Endopterygota</taxon>
        <taxon>Diptera</taxon>
        <taxon>Brachycera</taxon>
        <taxon>Muscomorpha</taxon>
        <taxon>Ephydroidea</taxon>
        <taxon>Drosophilidae</taxon>
        <taxon>Drosophila</taxon>
        <taxon>Sophophora</taxon>
    </lineage>
</organism>
<feature type="compositionally biased region" description="Basic and acidic residues" evidence="2">
    <location>
        <begin position="490"/>
        <end position="499"/>
    </location>
</feature>
<keyword evidence="1" id="KW-0175">Coiled coil</keyword>
<dbReference type="OrthoDB" id="7858918at2759"/>
<feature type="region of interest" description="Disordered" evidence="2">
    <location>
        <begin position="106"/>
        <end position="137"/>
    </location>
</feature>
<evidence type="ECO:0000256" key="1">
    <source>
        <dbReference type="SAM" id="Coils"/>
    </source>
</evidence>
<feature type="compositionally biased region" description="Basic and acidic residues" evidence="2">
    <location>
        <begin position="406"/>
        <end position="430"/>
    </location>
</feature>
<name>A0A6P4EHG5_DRORH</name>
<feature type="region of interest" description="Disordered" evidence="2">
    <location>
        <begin position="948"/>
        <end position="978"/>
    </location>
</feature>
<reference evidence="3" key="1">
    <citation type="submission" date="2025-08" db="UniProtKB">
        <authorList>
            <consortium name="RefSeq"/>
        </authorList>
    </citation>
    <scope>IDENTIFICATION</scope>
</reference>
<protein>
    <submittedName>
        <fullName evidence="3">Axoneme-associated protein mst101(2)</fullName>
    </submittedName>
</protein>
<sequence length="1173" mass="135501">MFRRCISSQLHFLLVCPRPRPFVQAWAKFKSNDSHSSRKTLLNSFSFDPPMSCDILTSDLTSPCSPASIKQVHQKVCIVGQDRTFKISGYSEPGDVFPINWKGRKYHKKTGSDKMNSCMDKSGSRYRPRYGKRRSDRKTVQRLQELMNDGVDGVRKIEGKKEGTRMVMQIKKSKKSKDSRNRPASSNSEENEDNESEPPKNSIKDFLSMLLAKSKKVRQQLEEGKQADLKRCNPGKPPRVQRYKNNYYRKNMQTKPKPQHRKVDKKDQPAATLLQSIFPEDSAGSLKEEGILLGEVVSVQMENSNSKSGDVGKAIGGPEEPLKHSSKPHSLEVMRDREEQLISSAKKETDCRLQSLRISTTLEPPSSLSTPDKEKNIFKQEVSQDHPKNICEDSNVPLMPSTSSEQKQKISEEQSTHKSGSHEEIKTESKSEIKVFNKCSDYPPSDDQKPNIFKNQIHKHLWEHPENHSKKEVHILDLCKQKSVSCKKKEIEGSSDIKKTSPGSSSPNFDDQSNSKSLHNLVKNEIHKNLWNIPEKDSIKCENEPGQNNTDCSVCFGLLNDRDKLKFQIAEFIAKCTYLVEKVEPKSGSKNTCESEEGEKDKEVANLVDNFWRHYLQYRTNQNQTCEPDKSTIRKLGHSCLKSPEDCIMDHVETIIKQCKSIQKAIKGSGLEKKYSKANLKEKRVEGELKRKNTDTENELKRKGSNELVKKDCQPNEHCVEGILKKMCVEKYEKDYLKKMSLLIEQLQKKVEDDKPKRKCRKYDQKRKCSKEELKKKCEEYYLKKKCEKEELKRNVKRRIKKKCAEEELRAKCAKEELKNNCAEEELEENCAEGEIEETCAEELKEKCAEELKEKCANKDVQLKDKCAEDKLKKKCAKEFKEKCADEEFMDNCAEKELKKCAEREFKKKCARYEQERKCKEFSLRKRCAEFALKKKCEELRSKITNDDHTIRNNGVNGKGSKGNKHKDKSISGESQKKLTMSELRKWREAIDRRKKTIDEEIKNWSKKDEIKRWLNLRSKKKQIRTKSPDDCQKISAMRNEELSSIPPNGEKLEFQELGIFLRSPLSSPGRRPLRGLEHGLLDPFPAQGRKLKLFHPRQWPLFPGYASVYNPISRRTPLLESNFFLRRLLPDLKPLSINDTLGVYWLNRITPSSAFGKRGYTRDEPEKGSSLL</sequence>
<feature type="compositionally biased region" description="Basic and acidic residues" evidence="2">
    <location>
        <begin position="152"/>
        <end position="164"/>
    </location>
</feature>
<feature type="region of interest" description="Disordered" evidence="2">
    <location>
        <begin position="490"/>
        <end position="515"/>
    </location>
</feature>
<feature type="region of interest" description="Disordered" evidence="2">
    <location>
        <begin position="303"/>
        <end position="333"/>
    </location>
</feature>
<dbReference type="RefSeq" id="XP_016974453.1">
    <property type="nucleotide sequence ID" value="XM_017118964.1"/>
</dbReference>
<feature type="compositionally biased region" description="Polar residues" evidence="2">
    <location>
        <begin position="501"/>
        <end position="515"/>
    </location>
</feature>
<dbReference type="GeneID" id="108041147"/>
<feature type="compositionally biased region" description="Basic residues" evidence="2">
    <location>
        <begin position="124"/>
        <end position="136"/>
    </location>
</feature>
<feature type="coiled-coil region" evidence="1">
    <location>
        <begin position="771"/>
        <end position="835"/>
    </location>
</feature>
<proteinExistence type="predicted"/>
<accession>A0A6P4EHG5</accession>
<feature type="region of interest" description="Disordered" evidence="2">
    <location>
        <begin position="379"/>
        <end position="430"/>
    </location>
</feature>
<feature type="region of interest" description="Disordered" evidence="2">
    <location>
        <begin position="152"/>
        <end position="202"/>
    </location>
</feature>
<feature type="compositionally biased region" description="Basic and acidic residues" evidence="2">
    <location>
        <begin position="379"/>
        <end position="391"/>
    </location>
</feature>
<evidence type="ECO:0000313" key="3">
    <source>
        <dbReference type="RefSeq" id="XP_016974453.1"/>
    </source>
</evidence>
<feature type="region of interest" description="Disordered" evidence="2">
    <location>
        <begin position="217"/>
        <end position="247"/>
    </location>
</feature>